<evidence type="ECO:0000313" key="2">
    <source>
        <dbReference type="EMBL" id="PRX10526.1"/>
    </source>
</evidence>
<gene>
    <name evidence="2" type="ORF">CLV67_1336</name>
</gene>
<evidence type="ECO:0000256" key="1">
    <source>
        <dbReference type="SAM" id="MobiDB-lite"/>
    </source>
</evidence>
<accession>A0A2T0JSD8</accession>
<reference evidence="2 3" key="1">
    <citation type="submission" date="2018-03" db="EMBL/GenBank/DDBJ databases">
        <title>Genomic Encyclopedia of Archaeal and Bacterial Type Strains, Phase II (KMG-II): from individual species to whole genera.</title>
        <authorList>
            <person name="Goeker M."/>
        </authorList>
    </citation>
    <scope>NUCLEOTIDE SEQUENCE [LARGE SCALE GENOMIC DNA]</scope>
    <source>
        <strain evidence="2 3">DSM 43146</strain>
    </source>
</reference>
<dbReference type="Proteomes" id="UP000239415">
    <property type="component" value="Unassembled WGS sequence"/>
</dbReference>
<sequence>MTLTAELADPESAAARLLRDLFPARDAISAIWGCEVERLAPVATGLASSSRAAVGGAIEWSIGLSMADTVPYADVFDLVPQEEAARILRGAGLRPNAESPTGSTSLEAWHRPTPWAPAEPDPRLLRDSWTLSQYAGILRRVRTPDPEQWRQSYQLWLTMFGDQMYTPEIEEALKTLWHAYVTRGHAALVALGSPRVVRPVFDDAFAIGDLVVGGVLVDVKAYLDPSPSIGAFVDQLLGYVLCDVDDRFEIQSISVYLAWQGVLLHLPLTTALTLASGQSSFDLMAARQAFQHQIAPAVERSRFYKHGHTAPAPDRDI</sequence>
<feature type="region of interest" description="Disordered" evidence="1">
    <location>
        <begin position="93"/>
        <end position="113"/>
    </location>
</feature>
<comment type="caution">
    <text evidence="2">The sequence shown here is derived from an EMBL/GenBank/DDBJ whole genome shotgun (WGS) entry which is preliminary data.</text>
</comment>
<evidence type="ECO:0000313" key="3">
    <source>
        <dbReference type="Proteomes" id="UP000239415"/>
    </source>
</evidence>
<dbReference type="EMBL" id="PVMZ01000033">
    <property type="protein sequence ID" value="PRX10526.1"/>
    <property type="molecule type" value="Genomic_DNA"/>
</dbReference>
<name>A0A2T0JSD8_9ACTN</name>
<dbReference type="RefSeq" id="WP_146169574.1">
    <property type="nucleotide sequence ID" value="NZ_BOMO01000166.1"/>
</dbReference>
<organism evidence="2 3">
    <name type="scientific">Actinoplanes italicus</name>
    <dbReference type="NCBI Taxonomy" id="113567"/>
    <lineage>
        <taxon>Bacteria</taxon>
        <taxon>Bacillati</taxon>
        <taxon>Actinomycetota</taxon>
        <taxon>Actinomycetes</taxon>
        <taxon>Micromonosporales</taxon>
        <taxon>Micromonosporaceae</taxon>
        <taxon>Actinoplanes</taxon>
    </lineage>
</organism>
<protein>
    <submittedName>
        <fullName evidence="2">Uncharacterized protein</fullName>
    </submittedName>
</protein>
<proteinExistence type="predicted"/>
<dbReference type="OrthoDB" id="4001768at2"/>
<dbReference type="AlphaFoldDB" id="A0A2T0JSD8"/>
<keyword evidence="3" id="KW-1185">Reference proteome</keyword>